<dbReference type="AlphaFoldDB" id="A0A061FZQ9"/>
<proteinExistence type="inferred from homology"/>
<name>A0A061FZQ9_THECC</name>
<dbReference type="EMBL" id="CM001881">
    <property type="protein sequence ID" value="EOY22382.1"/>
    <property type="molecule type" value="Genomic_DNA"/>
</dbReference>
<dbReference type="NCBIfam" id="TIGR00030">
    <property type="entry name" value="S21p"/>
    <property type="match status" value="1"/>
</dbReference>
<evidence type="ECO:0000256" key="4">
    <source>
        <dbReference type="SAM" id="MobiDB-lite"/>
    </source>
</evidence>
<dbReference type="OMA" id="DNWELPP"/>
<dbReference type="Proteomes" id="UP000026915">
    <property type="component" value="Chromosome 3"/>
</dbReference>
<keyword evidence="3" id="KW-0687">Ribonucleoprotein</keyword>
<dbReference type="InterPro" id="IPR001911">
    <property type="entry name" value="Ribosomal_bS21"/>
</dbReference>
<gene>
    <name evidence="5" type="ORF">TCM_014568</name>
</gene>
<keyword evidence="6" id="KW-1185">Reference proteome</keyword>
<dbReference type="PANTHER" id="PTHR21109">
    <property type="entry name" value="MITOCHONDRIAL 28S RIBOSOMAL PROTEIN S21"/>
    <property type="match status" value="1"/>
</dbReference>
<feature type="region of interest" description="Disordered" evidence="4">
    <location>
        <begin position="1"/>
        <end position="22"/>
    </location>
</feature>
<dbReference type="STRING" id="3641.A0A061FZQ9"/>
<feature type="compositionally biased region" description="Basic residues" evidence="4">
    <location>
        <begin position="160"/>
        <end position="179"/>
    </location>
</feature>
<dbReference type="eggNOG" id="ENOG502RZIG">
    <property type="taxonomic scope" value="Eukaryota"/>
</dbReference>
<reference evidence="5 6" key="1">
    <citation type="journal article" date="2013" name="Genome Biol.">
        <title>The genome sequence of the most widely cultivated cacao type and its use to identify candidate genes regulating pod color.</title>
        <authorList>
            <person name="Motamayor J.C."/>
            <person name="Mockaitis K."/>
            <person name="Schmutz J."/>
            <person name="Haiminen N."/>
            <person name="Iii D.L."/>
            <person name="Cornejo O."/>
            <person name="Findley S.D."/>
            <person name="Zheng P."/>
            <person name="Utro F."/>
            <person name="Royaert S."/>
            <person name="Saski C."/>
            <person name="Jenkins J."/>
            <person name="Podicheti R."/>
            <person name="Zhao M."/>
            <person name="Scheffler B.E."/>
            <person name="Stack J.C."/>
            <person name="Feltus F.A."/>
            <person name="Mustiga G.M."/>
            <person name="Amores F."/>
            <person name="Phillips W."/>
            <person name="Marelli J.P."/>
            <person name="May G.D."/>
            <person name="Shapiro H."/>
            <person name="Ma J."/>
            <person name="Bustamante C.D."/>
            <person name="Schnell R.J."/>
            <person name="Main D."/>
            <person name="Gilbert D."/>
            <person name="Parida L."/>
            <person name="Kuhn D.N."/>
        </authorList>
    </citation>
    <scope>NUCLEOTIDE SEQUENCE [LARGE SCALE GENOMIC DNA]</scope>
    <source>
        <strain evidence="6">cv. Matina 1-6</strain>
    </source>
</reference>
<feature type="region of interest" description="Disordered" evidence="4">
    <location>
        <begin position="155"/>
        <end position="210"/>
    </location>
</feature>
<sequence length="210" mass="23329">MGPNNQHPSPQNSRIKTPTPRCQSSMAFSLSSLSKSLSSLLPSRSKPNSPSLLSPTTLQLPKRASGCALLVPTWDPKPTSTSTCLSSSLTTADDITAITCPSLAYANALFFKSGCYNVQVVVAENEPEEKLLGRFRRAVFKAGVIQECKRRRFFESSQDKKKRKAREASKRNRKRRPQRKASAQAKEETPKKKDDDEDDNWELPGGDLPY</sequence>
<dbReference type="GO" id="GO:1990904">
    <property type="term" value="C:ribonucleoprotein complex"/>
    <property type="evidence" value="ECO:0007669"/>
    <property type="project" value="UniProtKB-KW"/>
</dbReference>
<dbReference type="Gene3D" id="1.20.5.1150">
    <property type="entry name" value="Ribosomal protein S8"/>
    <property type="match status" value="1"/>
</dbReference>
<dbReference type="GO" id="GO:0005840">
    <property type="term" value="C:ribosome"/>
    <property type="evidence" value="ECO:0007669"/>
    <property type="project" value="UniProtKB-KW"/>
</dbReference>
<evidence type="ECO:0000313" key="5">
    <source>
        <dbReference type="EMBL" id="EOY22382.1"/>
    </source>
</evidence>
<dbReference type="PRINTS" id="PR00976">
    <property type="entry name" value="RIBOSOMALS21"/>
</dbReference>
<dbReference type="InterPro" id="IPR038380">
    <property type="entry name" value="Ribosomal_bS21_sf"/>
</dbReference>
<dbReference type="GO" id="GO:0003735">
    <property type="term" value="F:structural constituent of ribosome"/>
    <property type="evidence" value="ECO:0007669"/>
    <property type="project" value="InterPro"/>
</dbReference>
<dbReference type="HAMAP" id="MF_00358">
    <property type="entry name" value="Ribosomal_bS21"/>
    <property type="match status" value="1"/>
</dbReference>
<organism evidence="5 6">
    <name type="scientific">Theobroma cacao</name>
    <name type="common">Cacao</name>
    <name type="synonym">Cocoa</name>
    <dbReference type="NCBI Taxonomy" id="3641"/>
    <lineage>
        <taxon>Eukaryota</taxon>
        <taxon>Viridiplantae</taxon>
        <taxon>Streptophyta</taxon>
        <taxon>Embryophyta</taxon>
        <taxon>Tracheophyta</taxon>
        <taxon>Spermatophyta</taxon>
        <taxon>Magnoliopsida</taxon>
        <taxon>eudicotyledons</taxon>
        <taxon>Gunneridae</taxon>
        <taxon>Pentapetalae</taxon>
        <taxon>rosids</taxon>
        <taxon>malvids</taxon>
        <taxon>Malvales</taxon>
        <taxon>Malvaceae</taxon>
        <taxon>Byttnerioideae</taxon>
        <taxon>Theobroma</taxon>
    </lineage>
</organism>
<accession>A0A061FZQ9</accession>
<protein>
    <submittedName>
        <fullName evidence="5">Ribosomal protein S21 family protein, putative</fullName>
    </submittedName>
</protein>
<dbReference type="GO" id="GO:0006412">
    <property type="term" value="P:translation"/>
    <property type="evidence" value="ECO:0007669"/>
    <property type="project" value="InterPro"/>
</dbReference>
<dbReference type="Gramene" id="EOY22382">
    <property type="protein sequence ID" value="EOY22382"/>
    <property type="gene ID" value="TCM_014568"/>
</dbReference>
<dbReference type="HOGENOM" id="CLU_096251_2_0_1"/>
<keyword evidence="2 5" id="KW-0689">Ribosomal protein</keyword>
<dbReference type="InParanoid" id="A0A061FZQ9"/>
<evidence type="ECO:0000256" key="1">
    <source>
        <dbReference type="ARBA" id="ARBA00006640"/>
    </source>
</evidence>
<dbReference type="Pfam" id="PF01165">
    <property type="entry name" value="Ribosomal_S21"/>
    <property type="match status" value="1"/>
</dbReference>
<evidence type="ECO:0000256" key="2">
    <source>
        <dbReference type="ARBA" id="ARBA00022980"/>
    </source>
</evidence>
<evidence type="ECO:0000313" key="6">
    <source>
        <dbReference type="Proteomes" id="UP000026915"/>
    </source>
</evidence>
<dbReference type="PANTHER" id="PTHR21109:SF12">
    <property type="entry name" value="RIBOSOMAL PROTEIN S21-RELATED"/>
    <property type="match status" value="1"/>
</dbReference>
<comment type="similarity">
    <text evidence="1">Belongs to the bacterial ribosomal protein bS21 family.</text>
</comment>
<feature type="compositionally biased region" description="Basic and acidic residues" evidence="4">
    <location>
        <begin position="185"/>
        <end position="194"/>
    </location>
</feature>
<evidence type="ECO:0000256" key="3">
    <source>
        <dbReference type="ARBA" id="ARBA00023274"/>
    </source>
</evidence>